<reference evidence="2" key="1">
    <citation type="journal article" date="2022" name="Int. J. Mol. Sci.">
        <title>Draft Genome of Tanacetum Coccineum: Genomic Comparison of Closely Related Tanacetum-Family Plants.</title>
        <authorList>
            <person name="Yamashiro T."/>
            <person name="Shiraishi A."/>
            <person name="Nakayama K."/>
            <person name="Satake H."/>
        </authorList>
    </citation>
    <scope>NUCLEOTIDE SEQUENCE</scope>
</reference>
<dbReference type="EMBL" id="BQNB010017281">
    <property type="protein sequence ID" value="GJT61353.1"/>
    <property type="molecule type" value="Genomic_DNA"/>
</dbReference>
<evidence type="ECO:0000313" key="3">
    <source>
        <dbReference type="Proteomes" id="UP001151760"/>
    </source>
</evidence>
<protein>
    <recommendedName>
        <fullName evidence="4">Reverse transcriptase domain-containing protein</fullName>
    </recommendedName>
</protein>
<name>A0ABQ5FEL0_9ASTR</name>
<feature type="compositionally biased region" description="Pro residues" evidence="1">
    <location>
        <begin position="21"/>
        <end position="31"/>
    </location>
</feature>
<keyword evidence="3" id="KW-1185">Reference proteome</keyword>
<comment type="caution">
    <text evidence="2">The sequence shown here is derived from an EMBL/GenBank/DDBJ whole genome shotgun (WGS) entry which is preliminary data.</text>
</comment>
<evidence type="ECO:0000256" key="1">
    <source>
        <dbReference type="SAM" id="MobiDB-lite"/>
    </source>
</evidence>
<evidence type="ECO:0000313" key="2">
    <source>
        <dbReference type="EMBL" id="GJT61353.1"/>
    </source>
</evidence>
<gene>
    <name evidence="2" type="ORF">Tco_1004886</name>
</gene>
<proteinExistence type="predicted"/>
<evidence type="ECO:0008006" key="4">
    <source>
        <dbReference type="Google" id="ProtNLM"/>
    </source>
</evidence>
<reference evidence="2" key="2">
    <citation type="submission" date="2022-01" db="EMBL/GenBank/DDBJ databases">
        <authorList>
            <person name="Yamashiro T."/>
            <person name="Shiraishi A."/>
            <person name="Satake H."/>
            <person name="Nakayama K."/>
        </authorList>
    </citation>
    <scope>NUCLEOTIDE SEQUENCE</scope>
</reference>
<feature type="region of interest" description="Disordered" evidence="1">
    <location>
        <begin position="1"/>
        <end position="44"/>
    </location>
</feature>
<accession>A0ABQ5FEL0</accession>
<dbReference type="Proteomes" id="UP001151760">
    <property type="component" value="Unassembled WGS sequence"/>
</dbReference>
<organism evidence="2 3">
    <name type="scientific">Tanacetum coccineum</name>
    <dbReference type="NCBI Taxonomy" id="301880"/>
    <lineage>
        <taxon>Eukaryota</taxon>
        <taxon>Viridiplantae</taxon>
        <taxon>Streptophyta</taxon>
        <taxon>Embryophyta</taxon>
        <taxon>Tracheophyta</taxon>
        <taxon>Spermatophyta</taxon>
        <taxon>Magnoliopsida</taxon>
        <taxon>eudicotyledons</taxon>
        <taxon>Gunneridae</taxon>
        <taxon>Pentapetalae</taxon>
        <taxon>asterids</taxon>
        <taxon>campanulids</taxon>
        <taxon>Asterales</taxon>
        <taxon>Asteraceae</taxon>
        <taxon>Asteroideae</taxon>
        <taxon>Anthemideae</taxon>
        <taxon>Anthemidinae</taxon>
        <taxon>Tanacetum</taxon>
    </lineage>
</organism>
<sequence length="221" mass="24716">MRRRFEEDPTEAIHLVVGSPPGSPPISPPPLLESSSNSEFTTPTEIATTHTGVDRIMRRMDAFDVDLGFIEQDATRVSDDVLALQGDWARDRDENKRLKRRLDELESYRTLPQVGLSTKGYGKNLSLIGLDEDVMGSTMEIEPNPRRSWWSMRNDGRNRWEMLEEAGGGVGAGNAGGIVAPEGRGCSYKTFLNCKPYSFNGTKGVVGLSRWFEKWSQSFNQ</sequence>